<comment type="caution">
    <text evidence="4">The sequence shown here is derived from an EMBL/GenBank/DDBJ whole genome shotgun (WGS) entry which is preliminary data.</text>
</comment>
<dbReference type="PANTHER" id="PTHR12304:SF4">
    <property type="entry name" value="URIDINE NUCLEOSIDASE"/>
    <property type="match status" value="1"/>
</dbReference>
<organism evidence="4 5">
    <name type="scientific">Halarchaeum grantii</name>
    <dbReference type="NCBI Taxonomy" id="1193105"/>
    <lineage>
        <taxon>Archaea</taxon>
        <taxon>Methanobacteriati</taxon>
        <taxon>Methanobacteriota</taxon>
        <taxon>Stenosarchaea group</taxon>
        <taxon>Halobacteria</taxon>
        <taxon>Halobacteriales</taxon>
        <taxon>Halobacteriaceae</taxon>
    </lineage>
</organism>
<dbReference type="InterPro" id="IPR023186">
    <property type="entry name" value="IUNH"/>
</dbReference>
<keyword evidence="5" id="KW-1185">Reference proteome</keyword>
<dbReference type="Pfam" id="PF01156">
    <property type="entry name" value="IU_nuc_hydro"/>
    <property type="match status" value="1"/>
</dbReference>
<sequence length="313" mass="33009">MSRKVLFDTDPGCDDAVMLAVALGHDDVDVVGLSTVCGNTTVENTTRNAQAILELGGRDDVPVARGCARPLVDELATAEWVHGEGGIRGDLPYPEEEEVVESHGADFILEQAYEHGADLTIAAVGPLPNLALALAKEPDLPEIVGEIYVMGGAALAGGNVTPVAEANFHNDPAAASRVVQDAHAKMVGLDVTDSASIPFADIEEYEERGGAFDVVAEWLRYPTETLDVGEEGPAIHDAAVVADLIDPGVLDFEEYYCEIDTTGGPSHGSVICDQHDIYGEEPNTHVAVDIDVERYRETVEAGLEGYAAGASGD</sequence>
<dbReference type="InterPro" id="IPR036452">
    <property type="entry name" value="Ribo_hydro-like"/>
</dbReference>
<proteinExistence type="predicted"/>
<keyword evidence="2" id="KW-0326">Glycosidase</keyword>
<dbReference type="GO" id="GO:0008477">
    <property type="term" value="F:purine nucleosidase activity"/>
    <property type="evidence" value="ECO:0007669"/>
    <property type="project" value="TreeGrafter"/>
</dbReference>
<dbReference type="GO" id="GO:0006152">
    <property type="term" value="P:purine nucleoside catabolic process"/>
    <property type="evidence" value="ECO:0007669"/>
    <property type="project" value="TreeGrafter"/>
</dbReference>
<dbReference type="OrthoDB" id="33780at2157"/>
<dbReference type="AlphaFoldDB" id="A0A830FEK5"/>
<dbReference type="CDD" id="cd02650">
    <property type="entry name" value="nuc_hydro_CaPnhB"/>
    <property type="match status" value="1"/>
</dbReference>
<dbReference type="PANTHER" id="PTHR12304">
    <property type="entry name" value="INOSINE-URIDINE PREFERRING NUCLEOSIDE HYDROLASE"/>
    <property type="match status" value="1"/>
</dbReference>
<dbReference type="EMBL" id="BMPF01000003">
    <property type="protein sequence ID" value="GGL38961.1"/>
    <property type="molecule type" value="Genomic_DNA"/>
</dbReference>
<dbReference type="RefSeq" id="WP_188883912.1">
    <property type="nucleotide sequence ID" value="NZ_BMPF01000003.1"/>
</dbReference>
<reference evidence="4 5" key="1">
    <citation type="journal article" date="2019" name="Int. J. Syst. Evol. Microbiol.">
        <title>The Global Catalogue of Microorganisms (GCM) 10K type strain sequencing project: providing services to taxonomists for standard genome sequencing and annotation.</title>
        <authorList>
            <consortium name="The Broad Institute Genomics Platform"/>
            <consortium name="The Broad Institute Genome Sequencing Center for Infectious Disease"/>
            <person name="Wu L."/>
            <person name="Ma J."/>
        </authorList>
    </citation>
    <scope>NUCLEOTIDE SEQUENCE [LARGE SCALE GENOMIC DNA]</scope>
    <source>
        <strain evidence="4 5">JCM 19585</strain>
    </source>
</reference>
<keyword evidence="1" id="KW-0378">Hydrolase</keyword>
<evidence type="ECO:0000313" key="4">
    <source>
        <dbReference type="EMBL" id="GGL38961.1"/>
    </source>
</evidence>
<gene>
    <name evidence="4" type="ORF">GCM10009037_23290</name>
</gene>
<feature type="domain" description="Inosine/uridine-preferring nucleoside hydrolase" evidence="3">
    <location>
        <begin position="5"/>
        <end position="296"/>
    </location>
</feature>
<dbReference type="GO" id="GO:0005829">
    <property type="term" value="C:cytosol"/>
    <property type="evidence" value="ECO:0007669"/>
    <property type="project" value="TreeGrafter"/>
</dbReference>
<dbReference type="Gene3D" id="3.90.245.10">
    <property type="entry name" value="Ribonucleoside hydrolase-like"/>
    <property type="match status" value="1"/>
</dbReference>
<evidence type="ECO:0000256" key="1">
    <source>
        <dbReference type="ARBA" id="ARBA00022801"/>
    </source>
</evidence>
<protein>
    <recommendedName>
        <fullName evidence="3">Inosine/uridine-preferring nucleoside hydrolase domain-containing protein</fullName>
    </recommendedName>
</protein>
<evidence type="ECO:0000256" key="2">
    <source>
        <dbReference type="ARBA" id="ARBA00023295"/>
    </source>
</evidence>
<name>A0A830FEK5_9EURY</name>
<evidence type="ECO:0000313" key="5">
    <source>
        <dbReference type="Proteomes" id="UP000628840"/>
    </source>
</evidence>
<dbReference type="InterPro" id="IPR001910">
    <property type="entry name" value="Inosine/uridine_hydrolase_dom"/>
</dbReference>
<evidence type="ECO:0000259" key="3">
    <source>
        <dbReference type="Pfam" id="PF01156"/>
    </source>
</evidence>
<dbReference type="Proteomes" id="UP000628840">
    <property type="component" value="Unassembled WGS sequence"/>
</dbReference>
<dbReference type="SUPFAM" id="SSF53590">
    <property type="entry name" value="Nucleoside hydrolase"/>
    <property type="match status" value="1"/>
</dbReference>
<accession>A0A830FEK5</accession>